<dbReference type="Gene3D" id="4.10.60.10">
    <property type="entry name" value="Zinc finger, CCHC-type"/>
    <property type="match status" value="1"/>
</dbReference>
<dbReference type="PROSITE" id="PS50158">
    <property type="entry name" value="ZF_CCHC"/>
    <property type="match status" value="1"/>
</dbReference>
<accession>V5I787</accession>
<dbReference type="SMART" id="SM00343">
    <property type="entry name" value="ZnF_C2HC"/>
    <property type="match status" value="2"/>
</dbReference>
<keyword evidence="1" id="KW-0479">Metal-binding</keyword>
<feature type="domain" description="CCHC-type" evidence="3">
    <location>
        <begin position="268"/>
        <end position="281"/>
    </location>
</feature>
<evidence type="ECO:0000256" key="2">
    <source>
        <dbReference type="SAM" id="MobiDB-lite"/>
    </source>
</evidence>
<reference evidence="4" key="1">
    <citation type="submission" date="2013-07" db="EMBL/GenBank/DDBJ databases">
        <title>Midgut Transcriptome Profiling of Anoplphora glabripennis, a Lignocellulose Degrading, Wood-Boring Cerambycid.</title>
        <authorList>
            <person name="Scully E.D."/>
            <person name="Hoover K."/>
            <person name="Carlson J.E."/>
            <person name="Tien M."/>
            <person name="Geib S.M."/>
        </authorList>
    </citation>
    <scope>NUCLEOTIDE SEQUENCE</scope>
</reference>
<feature type="compositionally biased region" description="Pro residues" evidence="2">
    <location>
        <begin position="32"/>
        <end position="46"/>
    </location>
</feature>
<dbReference type="SUPFAM" id="SSF57756">
    <property type="entry name" value="Retrovirus zinc finger-like domains"/>
    <property type="match status" value="1"/>
</dbReference>
<dbReference type="GO" id="GO:0003676">
    <property type="term" value="F:nucleic acid binding"/>
    <property type="evidence" value="ECO:0007669"/>
    <property type="project" value="InterPro"/>
</dbReference>
<feature type="non-terminal residue" evidence="4">
    <location>
        <position position="1"/>
    </location>
</feature>
<dbReference type="InterPro" id="IPR001878">
    <property type="entry name" value="Znf_CCHC"/>
</dbReference>
<keyword evidence="1" id="KW-0862">Zinc</keyword>
<evidence type="ECO:0000313" key="4">
    <source>
        <dbReference type="EMBL" id="JAB61601.1"/>
    </source>
</evidence>
<dbReference type="AlphaFoldDB" id="V5I787"/>
<evidence type="ECO:0000259" key="3">
    <source>
        <dbReference type="PROSITE" id="PS50158"/>
    </source>
</evidence>
<dbReference type="InterPro" id="IPR036875">
    <property type="entry name" value="Znf_CCHC_sf"/>
</dbReference>
<dbReference type="EMBL" id="GALX01006865">
    <property type="protein sequence ID" value="JAB61601.1"/>
    <property type="molecule type" value="Transcribed_RNA"/>
</dbReference>
<evidence type="ECO:0000256" key="1">
    <source>
        <dbReference type="PROSITE-ProRule" id="PRU00047"/>
    </source>
</evidence>
<proteinExistence type="predicted"/>
<dbReference type="GO" id="GO:0008270">
    <property type="term" value="F:zinc ion binding"/>
    <property type="evidence" value="ECO:0007669"/>
    <property type="project" value="UniProtKB-KW"/>
</dbReference>
<name>V5I787_ANOGL</name>
<sequence length="315" mass="35354">HKKAEDFENFQSVPPQLSFLEQGVGPSGYSSPVPPSIRPSNVPLPPSANLTPTNVKPIPPHKWDLKFSGEKKGLSLSAFLERVEELRVARHVSKDVLLESGIDLFSGRTYQFYLAYRNQVATWDEFVTLLKEEYLSTNYNEKLFEEIRNRTQGPNESIGIYLAVMTGNFNRLTCTISEDTKLKILMRNIAPFYQTQLALVEVTSVAQLRDLGRRLEGRKEAVENFTPPRRTSVLEPDLAYIYTSEASVSSVASTSSARSSRSAREIVCYRCNQSGHRAIGCAARTGKFCYKCKKEGVTIKTCPECSRQGNAPRRT</sequence>
<protein>
    <recommendedName>
        <fullName evidence="3">CCHC-type domain-containing protein</fullName>
    </recommendedName>
</protein>
<feature type="region of interest" description="Disordered" evidence="2">
    <location>
        <begin position="22"/>
        <end position="55"/>
    </location>
</feature>
<keyword evidence="1" id="KW-0863">Zinc-finger</keyword>
<organism evidence="4">
    <name type="scientific">Anoplophora glabripennis</name>
    <name type="common">Asian longhorn beetle</name>
    <name type="synonym">Anoplophora nobilis</name>
    <dbReference type="NCBI Taxonomy" id="217634"/>
    <lineage>
        <taxon>Eukaryota</taxon>
        <taxon>Metazoa</taxon>
        <taxon>Ecdysozoa</taxon>
        <taxon>Arthropoda</taxon>
        <taxon>Hexapoda</taxon>
        <taxon>Insecta</taxon>
        <taxon>Pterygota</taxon>
        <taxon>Neoptera</taxon>
        <taxon>Endopterygota</taxon>
        <taxon>Coleoptera</taxon>
        <taxon>Polyphaga</taxon>
        <taxon>Cucujiformia</taxon>
        <taxon>Chrysomeloidea</taxon>
        <taxon>Cerambycidae</taxon>
        <taxon>Lamiinae</taxon>
        <taxon>Lamiini</taxon>
        <taxon>Anoplophora</taxon>
    </lineage>
</organism>